<feature type="region of interest" description="Disordered" evidence="1">
    <location>
        <begin position="28"/>
        <end position="49"/>
    </location>
</feature>
<reference evidence="3 4" key="2">
    <citation type="journal article" date="2022" name="Mol. Biol. Evol.">
        <title>Comparative Genomics Reveals Insights into the Divergent Evolution of Astigmatic Mites and Household Pest Adaptations.</title>
        <authorList>
            <person name="Xiong Q."/>
            <person name="Wan A.T."/>
            <person name="Liu X."/>
            <person name="Fung C.S."/>
            <person name="Xiao X."/>
            <person name="Malainual N."/>
            <person name="Hou J."/>
            <person name="Wang L."/>
            <person name="Wang M."/>
            <person name="Yang K.Y."/>
            <person name="Cui Y."/>
            <person name="Leung E.L."/>
            <person name="Nong W."/>
            <person name="Shin S.K."/>
            <person name="Au S.W."/>
            <person name="Jeong K.Y."/>
            <person name="Chew F.T."/>
            <person name="Hui J.H."/>
            <person name="Leung T.F."/>
            <person name="Tungtrongchitr A."/>
            <person name="Zhong N."/>
            <person name="Liu Z."/>
            <person name="Tsui S.K."/>
        </authorList>
    </citation>
    <scope>NUCLEOTIDE SEQUENCE [LARGE SCALE GENOMIC DNA]</scope>
    <source>
        <strain evidence="3">Derp</strain>
    </source>
</reference>
<feature type="chain" id="PRO_5045475097" evidence="2">
    <location>
        <begin position="23"/>
        <end position="92"/>
    </location>
</feature>
<name>A0ABQ8IWV1_DERPT</name>
<proteinExistence type="predicted"/>
<sequence>MNRKSIFIILITFVLIFEWTECNVTTSHYGSRTTKSPNQVSNQTSSKPKPGCLHYCNPYECNRGCVQLGFHYGLCQFLLPPQEACICYPYYT</sequence>
<keyword evidence="2" id="KW-0732">Signal</keyword>
<reference evidence="3 4" key="1">
    <citation type="journal article" date="2018" name="J. Allergy Clin. Immunol.">
        <title>High-quality assembly of Dermatophagoides pteronyssinus genome and transcriptome reveals a wide range of novel allergens.</title>
        <authorList>
            <person name="Liu X.Y."/>
            <person name="Yang K.Y."/>
            <person name="Wang M.Q."/>
            <person name="Kwok J.S."/>
            <person name="Zeng X."/>
            <person name="Yang Z."/>
            <person name="Xiao X.J."/>
            <person name="Lau C.P."/>
            <person name="Li Y."/>
            <person name="Huang Z.M."/>
            <person name="Ba J.G."/>
            <person name="Yim A.K."/>
            <person name="Ouyang C.Y."/>
            <person name="Ngai S.M."/>
            <person name="Chan T.F."/>
            <person name="Leung E.L."/>
            <person name="Liu L."/>
            <person name="Liu Z.G."/>
            <person name="Tsui S.K."/>
        </authorList>
    </citation>
    <scope>NUCLEOTIDE SEQUENCE [LARGE SCALE GENOMIC DNA]</scope>
    <source>
        <strain evidence="3">Derp</strain>
    </source>
</reference>
<comment type="caution">
    <text evidence="3">The sequence shown here is derived from an EMBL/GenBank/DDBJ whole genome shotgun (WGS) entry which is preliminary data.</text>
</comment>
<feature type="signal peptide" evidence="2">
    <location>
        <begin position="1"/>
        <end position="22"/>
    </location>
</feature>
<dbReference type="Proteomes" id="UP000887458">
    <property type="component" value="Unassembled WGS sequence"/>
</dbReference>
<organism evidence="3 4">
    <name type="scientific">Dermatophagoides pteronyssinus</name>
    <name type="common">European house dust mite</name>
    <dbReference type="NCBI Taxonomy" id="6956"/>
    <lineage>
        <taxon>Eukaryota</taxon>
        <taxon>Metazoa</taxon>
        <taxon>Ecdysozoa</taxon>
        <taxon>Arthropoda</taxon>
        <taxon>Chelicerata</taxon>
        <taxon>Arachnida</taxon>
        <taxon>Acari</taxon>
        <taxon>Acariformes</taxon>
        <taxon>Sarcoptiformes</taxon>
        <taxon>Astigmata</taxon>
        <taxon>Psoroptidia</taxon>
        <taxon>Analgoidea</taxon>
        <taxon>Pyroglyphidae</taxon>
        <taxon>Dermatophagoidinae</taxon>
        <taxon>Dermatophagoides</taxon>
    </lineage>
</organism>
<protein>
    <submittedName>
        <fullName evidence="3">Uncharacterized protein</fullName>
    </submittedName>
</protein>
<evidence type="ECO:0000256" key="2">
    <source>
        <dbReference type="SAM" id="SignalP"/>
    </source>
</evidence>
<keyword evidence="4" id="KW-1185">Reference proteome</keyword>
<evidence type="ECO:0000313" key="4">
    <source>
        <dbReference type="Proteomes" id="UP000887458"/>
    </source>
</evidence>
<evidence type="ECO:0000256" key="1">
    <source>
        <dbReference type="SAM" id="MobiDB-lite"/>
    </source>
</evidence>
<evidence type="ECO:0000313" key="3">
    <source>
        <dbReference type="EMBL" id="KAH9414779.1"/>
    </source>
</evidence>
<feature type="compositionally biased region" description="Polar residues" evidence="1">
    <location>
        <begin position="28"/>
        <end position="47"/>
    </location>
</feature>
<dbReference type="EMBL" id="NJHN03000105">
    <property type="protein sequence ID" value="KAH9414779.1"/>
    <property type="molecule type" value="Genomic_DNA"/>
</dbReference>
<gene>
    <name evidence="3" type="ORF">DERP_008620</name>
</gene>
<accession>A0ABQ8IWV1</accession>